<organism evidence="1 2">
    <name type="scientific">Desulfotalea psychrophila (strain LSv54 / DSM 12343)</name>
    <dbReference type="NCBI Taxonomy" id="177439"/>
    <lineage>
        <taxon>Bacteria</taxon>
        <taxon>Pseudomonadati</taxon>
        <taxon>Thermodesulfobacteriota</taxon>
        <taxon>Desulfobulbia</taxon>
        <taxon>Desulfobulbales</taxon>
        <taxon>Desulfocapsaceae</taxon>
        <taxon>Desulfotalea</taxon>
    </lineage>
</organism>
<accession>Q6AMZ0</accession>
<evidence type="ECO:0000313" key="2">
    <source>
        <dbReference type="Proteomes" id="UP000000602"/>
    </source>
</evidence>
<proteinExistence type="predicted"/>
<evidence type="ECO:0000313" key="1">
    <source>
        <dbReference type="EMBL" id="CAG36284.1"/>
    </source>
</evidence>
<dbReference type="STRING" id="177439.DP1555"/>
<name>Q6AMZ0_DESPS</name>
<dbReference type="AlphaFoldDB" id="Q6AMZ0"/>
<protein>
    <submittedName>
        <fullName evidence="1">Uncharacterized protein</fullName>
    </submittedName>
</protein>
<keyword evidence="2" id="KW-1185">Reference proteome</keyword>
<dbReference type="HOGENOM" id="CLU_2787104_0_0_7"/>
<sequence>MGPLSAAGSCKPIGYNSLRSIPLFTSFSLSPYSSSCPRQRESFYPGLRSKQRLPSRAGICRATRKPTT</sequence>
<dbReference type="EMBL" id="CR522870">
    <property type="protein sequence ID" value="CAG36284.1"/>
    <property type="molecule type" value="Genomic_DNA"/>
</dbReference>
<reference evidence="2" key="1">
    <citation type="journal article" date="2004" name="Environ. Microbiol.">
        <title>The genome of Desulfotalea psychrophila, a sulfate-reducing bacterium from permanently cold Arctic sediments.</title>
        <authorList>
            <person name="Rabus R."/>
            <person name="Ruepp A."/>
            <person name="Frickey T."/>
            <person name="Rattei T."/>
            <person name="Fartmann B."/>
            <person name="Stark M."/>
            <person name="Bauer M."/>
            <person name="Zibat A."/>
            <person name="Lombardot T."/>
            <person name="Becker I."/>
            <person name="Amann J."/>
            <person name="Gellner K."/>
            <person name="Teeling H."/>
            <person name="Leuschner W.D."/>
            <person name="Gloeckner F.-O."/>
            <person name="Lupas A.N."/>
            <person name="Amann R."/>
            <person name="Klenk H.-P."/>
        </authorList>
    </citation>
    <scope>NUCLEOTIDE SEQUENCE [LARGE SCALE GENOMIC DNA]</scope>
    <source>
        <strain evidence="2">DSM 12343 / LSv54</strain>
    </source>
</reference>
<gene>
    <name evidence="1" type="ordered locus">DP1555</name>
</gene>
<dbReference type="KEGG" id="dps:DP1555"/>
<dbReference type="Proteomes" id="UP000000602">
    <property type="component" value="Chromosome"/>
</dbReference>